<dbReference type="GO" id="GO:0005525">
    <property type="term" value="F:GTP binding"/>
    <property type="evidence" value="ECO:0007669"/>
    <property type="project" value="UniProtKB-KW"/>
</dbReference>
<dbReference type="PANTHER" id="PTHR24072">
    <property type="entry name" value="RHO FAMILY GTPASE"/>
    <property type="match status" value="1"/>
</dbReference>
<evidence type="ECO:0000256" key="7">
    <source>
        <dbReference type="ARBA" id="ARBA00023289"/>
    </source>
</evidence>
<dbReference type="EMBL" id="GIBP01008747">
    <property type="protein sequence ID" value="NDV37716.1"/>
    <property type="molecule type" value="Transcribed_RNA"/>
</dbReference>
<evidence type="ECO:0000256" key="2">
    <source>
        <dbReference type="ARBA" id="ARBA00010142"/>
    </source>
</evidence>
<dbReference type="SUPFAM" id="SSF52540">
    <property type="entry name" value="P-loop containing nucleoside triphosphate hydrolases"/>
    <property type="match status" value="1"/>
</dbReference>
<keyword evidence="5" id="KW-0342">GTP-binding</keyword>
<comment type="similarity">
    <text evidence="2">Belongs to the small GTPase superfamily. Rho family.</text>
</comment>
<dbReference type="InterPro" id="IPR001806">
    <property type="entry name" value="Small_GTPase"/>
</dbReference>
<dbReference type="InterPro" id="IPR003578">
    <property type="entry name" value="Small_GTPase_Rho"/>
</dbReference>
<dbReference type="GO" id="GO:0016020">
    <property type="term" value="C:membrane"/>
    <property type="evidence" value="ECO:0007669"/>
    <property type="project" value="UniProtKB-SubCell"/>
</dbReference>
<dbReference type="NCBIfam" id="TIGR00231">
    <property type="entry name" value="small_GTP"/>
    <property type="match status" value="1"/>
</dbReference>
<dbReference type="PROSITE" id="PS51419">
    <property type="entry name" value="RAB"/>
    <property type="match status" value="1"/>
</dbReference>
<organism evidence="8">
    <name type="scientific">Arcella intermedia</name>
    <dbReference type="NCBI Taxonomy" id="1963864"/>
    <lineage>
        <taxon>Eukaryota</taxon>
        <taxon>Amoebozoa</taxon>
        <taxon>Tubulinea</taxon>
        <taxon>Elardia</taxon>
        <taxon>Arcellinida</taxon>
        <taxon>Sphaerothecina</taxon>
        <taxon>Arcellidae</taxon>
        <taxon>Arcella</taxon>
    </lineage>
</organism>
<comment type="subcellular location">
    <subcellularLocation>
        <location evidence="1">Membrane</location>
    </subcellularLocation>
</comment>
<dbReference type="Gene3D" id="3.40.50.300">
    <property type="entry name" value="P-loop containing nucleotide triphosphate hydrolases"/>
    <property type="match status" value="1"/>
</dbReference>
<dbReference type="FunFam" id="3.40.50.300:FF:002060">
    <property type="entry name" value="Rho family GTPase"/>
    <property type="match status" value="1"/>
</dbReference>
<dbReference type="PROSITE" id="PS51421">
    <property type="entry name" value="RAS"/>
    <property type="match status" value="1"/>
</dbReference>
<name>A0A6B2LKY5_9EUKA</name>
<dbReference type="SMART" id="SM00175">
    <property type="entry name" value="RAB"/>
    <property type="match status" value="1"/>
</dbReference>
<dbReference type="Pfam" id="PF00071">
    <property type="entry name" value="Ras"/>
    <property type="match status" value="1"/>
</dbReference>
<dbReference type="GO" id="GO:0007264">
    <property type="term" value="P:small GTPase-mediated signal transduction"/>
    <property type="evidence" value="ECO:0007669"/>
    <property type="project" value="InterPro"/>
</dbReference>
<evidence type="ECO:0000256" key="6">
    <source>
        <dbReference type="ARBA" id="ARBA00023136"/>
    </source>
</evidence>
<dbReference type="PROSITE" id="PS51420">
    <property type="entry name" value="RHO"/>
    <property type="match status" value="1"/>
</dbReference>
<reference evidence="8" key="1">
    <citation type="journal article" date="2020" name="J. Eukaryot. Microbiol.">
        <title>De novo Sequencing, Assembly and Annotation of the Transcriptome for the Free-Living Testate Amoeba Arcella intermedia.</title>
        <authorList>
            <person name="Ribeiro G.M."/>
            <person name="Porfirio-Sousa A.L."/>
            <person name="Maurer-Alcala X.X."/>
            <person name="Katz L.A."/>
            <person name="Lahr D.J.G."/>
        </authorList>
    </citation>
    <scope>NUCLEOTIDE SEQUENCE</scope>
</reference>
<dbReference type="SMART" id="SM00174">
    <property type="entry name" value="RHO"/>
    <property type="match status" value="1"/>
</dbReference>
<evidence type="ECO:0000256" key="1">
    <source>
        <dbReference type="ARBA" id="ARBA00004370"/>
    </source>
</evidence>
<keyword evidence="6" id="KW-0472">Membrane</keyword>
<keyword evidence="3" id="KW-0488">Methylation</keyword>
<accession>A0A6B2LKY5</accession>
<dbReference type="GO" id="GO:0003924">
    <property type="term" value="F:GTPase activity"/>
    <property type="evidence" value="ECO:0007669"/>
    <property type="project" value="InterPro"/>
</dbReference>
<dbReference type="InterPro" id="IPR005225">
    <property type="entry name" value="Small_GTP-bd"/>
</dbReference>
<dbReference type="InterPro" id="IPR027417">
    <property type="entry name" value="P-loop_NTPase"/>
</dbReference>
<evidence type="ECO:0000256" key="3">
    <source>
        <dbReference type="ARBA" id="ARBA00022481"/>
    </source>
</evidence>
<evidence type="ECO:0000256" key="5">
    <source>
        <dbReference type="ARBA" id="ARBA00023134"/>
    </source>
</evidence>
<proteinExistence type="inferred from homology"/>
<keyword evidence="7" id="KW-0449">Lipoprotein</keyword>
<evidence type="ECO:0000313" key="8">
    <source>
        <dbReference type="EMBL" id="NDV37716.1"/>
    </source>
</evidence>
<dbReference type="CDD" id="cd00157">
    <property type="entry name" value="Rho"/>
    <property type="match status" value="1"/>
</dbReference>
<protein>
    <submittedName>
        <fullName evidence="8">Uncharacterized protein</fullName>
    </submittedName>
</protein>
<dbReference type="SMART" id="SM00173">
    <property type="entry name" value="RAS"/>
    <property type="match status" value="1"/>
</dbReference>
<keyword evidence="4" id="KW-0547">Nucleotide-binding</keyword>
<evidence type="ECO:0000256" key="4">
    <source>
        <dbReference type="ARBA" id="ARBA00022741"/>
    </source>
</evidence>
<dbReference type="AlphaFoldDB" id="A0A6B2LKY5"/>
<dbReference type="PRINTS" id="PR00449">
    <property type="entry name" value="RASTRNSFRMNG"/>
</dbReference>
<keyword evidence="7" id="KW-0636">Prenylation</keyword>
<sequence>MLISYAAGAFPEDYVPVCFDNYRANLTLDGKQLQLDLWDCSGQEERVRPLMYYNPPVDVVLCAFSVVDPLSMERVRGKWCPEVAKHCPKAALVLVGTKVDLREDLRTVEELVGKGLGPVYYEEGVKVVQEIGAVRYMECSALTHFGVGDVFEEAVRAVWAKQQNTDKESSRECVFL</sequence>